<evidence type="ECO:0000313" key="4">
    <source>
        <dbReference type="Proteomes" id="UP000440125"/>
    </source>
</evidence>
<evidence type="ECO:0000313" key="3">
    <source>
        <dbReference type="EMBL" id="MUM63715.1"/>
    </source>
</evidence>
<evidence type="ECO:0000259" key="2">
    <source>
        <dbReference type="Pfam" id="PF01966"/>
    </source>
</evidence>
<dbReference type="InterPro" id="IPR043128">
    <property type="entry name" value="Rev_trsase/Diguanyl_cyclase"/>
</dbReference>
<keyword evidence="4" id="KW-1185">Reference proteome</keyword>
<reference evidence="3 4" key="1">
    <citation type="submission" date="2019-10" db="EMBL/GenBank/DDBJ databases">
        <title>Genome Sequences from Six Type Strain Members of the Archaeal Family Sulfolobaceae: Acidianus ambivalens, Acidianus infernus, Metallosphaera prunae, Stygiolobus azoricus, Sulfolobus metallicus, and Sulfurisphaera ohwakuensis.</title>
        <authorList>
            <person name="Counts J.A."/>
            <person name="Kelly R.M."/>
        </authorList>
    </citation>
    <scope>NUCLEOTIDE SEQUENCE [LARGE SCALE GENOMIC DNA]</scope>
    <source>
        <strain evidence="3 4">DSM 3191</strain>
    </source>
</reference>
<sequence length="806" mass="92255">MKTIRGVYLNGVKITDENKNKEAREELKRLVVELMLTSESGDVDLLTDYLSLIIKAPLLLPYIPYSGKILLNNFDFLTSYIATRRKEFIESGEELLKRRTSIPKSFAEVIYGGRIDTFNSLRTIFEALSTTPADTRPGLNFVPLSSHLTLTSLIGWLEQPYSQDLPYLRLASILHDIGKLTSPSHHLTEGIEFMEEVIKELELEEKNIKKNINLDELKKALELIRTHHNRDDSIVKRADHVASSVDRLIDEVKEIIQSIEECKPFLECYEAGAKAECMEQIKYDEKDYITCTEKLYDALHKKEKVREKDDVVSNYECPSIEGNKGSSGNVKGYLYFIDFPGVQSFINYFSNLRDLSAASFLVDFLSSTVPFLHLDKLHRGKTFLPPEALLSSMGGHSYIVGRADVNPEDFINKLKEDKIFKELDVNLKVSCVPFYYDNHVISYDSLSEVIRKTNLYSLMLNFKEEVLSYGLHKVCDSCGIRPAVYFEGDYAYCKRCYFVHQHSGNRGVMAKLNSKFYVVGEPWEYKKEGEEEIDPMEKIAENSNYISVIKFDGNDAGKYFKDSLTFGEYSAKSFWVDYAVKKAYYDTLKELGEEAMMIPVGTLYIGGDEGVIISPASISLRFVLSFIKKAEEEARLSFKVGVITAKYDHPIQFLINATDKLMEESKYAKSTVGVLTTSSFLSDRAVEEEMEKFKEIYSPKITLDELDKLVSLVIRLKTKNKFKHAVSSLDEALELYLNSGKDLLKLLAYLVRERQRVEDDDEKELYKLILKTYKEGFVNLLGYYHVLKTFVLGEKKNDNKSKSKNP</sequence>
<dbReference type="OrthoDB" id="44247at2157"/>
<proteinExistence type="predicted"/>
<dbReference type="PANTHER" id="PTHR36528:SF1">
    <property type="entry name" value="CRISPR SYSTEM SINGLE-STRAND-SPECIFIC DEOXYRIBONUCLEASE CAS10_CSM1 (SUBTYPE III-A)"/>
    <property type="match status" value="1"/>
</dbReference>
<dbReference type="AlphaFoldDB" id="A0A6A9QBJ3"/>
<keyword evidence="1" id="KW-0175">Coiled coil</keyword>
<comment type="caution">
    <text evidence="3">The sequence shown here is derived from an EMBL/GenBank/DDBJ whole genome shotgun (WGS) entry which is preliminary data.</text>
</comment>
<organism evidence="3 4">
    <name type="scientific">Acidianus infernus</name>
    <dbReference type="NCBI Taxonomy" id="12915"/>
    <lineage>
        <taxon>Archaea</taxon>
        <taxon>Thermoproteota</taxon>
        <taxon>Thermoprotei</taxon>
        <taxon>Sulfolobales</taxon>
        <taxon>Sulfolobaceae</taxon>
        <taxon>Acidianus</taxon>
    </lineage>
</organism>
<feature type="coiled-coil region" evidence="1">
    <location>
        <begin position="191"/>
        <end position="220"/>
    </location>
</feature>
<dbReference type="Gene3D" id="1.10.3210.10">
    <property type="entry name" value="Hypothetical protein af1432"/>
    <property type="match status" value="1"/>
</dbReference>
<gene>
    <name evidence="3" type="ORF">D1867_00235</name>
</gene>
<dbReference type="Proteomes" id="UP000440125">
    <property type="component" value="Unassembled WGS sequence"/>
</dbReference>
<dbReference type="InterPro" id="IPR006674">
    <property type="entry name" value="HD_domain"/>
</dbReference>
<name>A0A6A9QBJ3_ACIIN</name>
<dbReference type="SUPFAM" id="SSF109604">
    <property type="entry name" value="HD-domain/PDEase-like"/>
    <property type="match status" value="1"/>
</dbReference>
<dbReference type="RefSeq" id="WP_155862306.1">
    <property type="nucleotide sequence ID" value="NZ_WFIY01000004.1"/>
</dbReference>
<dbReference type="EMBL" id="WFIY01000004">
    <property type="protein sequence ID" value="MUM63715.1"/>
    <property type="molecule type" value="Genomic_DNA"/>
</dbReference>
<protein>
    <submittedName>
        <fullName evidence="3">HD domain-containing protein</fullName>
    </submittedName>
</protein>
<evidence type="ECO:0000256" key="1">
    <source>
        <dbReference type="SAM" id="Coils"/>
    </source>
</evidence>
<dbReference type="InterPro" id="IPR052117">
    <property type="entry name" value="Cas10/Csm1_subtype-III-A"/>
</dbReference>
<dbReference type="Gene3D" id="3.30.70.270">
    <property type="match status" value="1"/>
</dbReference>
<feature type="domain" description="HD" evidence="2">
    <location>
        <begin position="163"/>
        <end position="241"/>
    </location>
</feature>
<dbReference type="PANTHER" id="PTHR36528">
    <property type="entry name" value="CRISPR SYSTEM SINGLE-STRAND-SPECIFIC DEOXYRIBONUCLEASE CAS10/CSM1 (SUBTYPE III-A)"/>
    <property type="match status" value="1"/>
</dbReference>
<accession>A0A6A9QBJ3</accession>
<dbReference type="Pfam" id="PF01966">
    <property type="entry name" value="HD"/>
    <property type="match status" value="1"/>
</dbReference>